<dbReference type="CDD" id="cd06170">
    <property type="entry name" value="LuxR_C_like"/>
    <property type="match status" value="1"/>
</dbReference>
<evidence type="ECO:0000256" key="3">
    <source>
        <dbReference type="ARBA" id="ARBA00023163"/>
    </source>
</evidence>
<dbReference type="PROSITE" id="PS50043">
    <property type="entry name" value="HTH_LUXR_2"/>
    <property type="match status" value="1"/>
</dbReference>
<dbReference type="Proteomes" id="UP000433104">
    <property type="component" value="Unassembled WGS sequence"/>
</dbReference>
<evidence type="ECO:0000259" key="4">
    <source>
        <dbReference type="PROSITE" id="PS50043"/>
    </source>
</evidence>
<dbReference type="PANTHER" id="PTHR44688">
    <property type="entry name" value="DNA-BINDING TRANSCRIPTIONAL ACTIVATOR DEVR_DOSR"/>
    <property type="match status" value="1"/>
</dbReference>
<dbReference type="OrthoDB" id="9782655at2"/>
<reference evidence="5 6" key="1">
    <citation type="submission" date="2019-12" db="EMBL/GenBank/DDBJ databases">
        <title>Genomic-based taxomic classification of the family Erythrobacteraceae.</title>
        <authorList>
            <person name="Xu L."/>
        </authorList>
    </citation>
    <scope>NUCLEOTIDE SEQUENCE [LARGE SCALE GENOMIC DNA]</scope>
    <source>
        <strain evidence="5 6">MCCC 1A09962</strain>
    </source>
</reference>
<name>A0A844ZB68_9SPHN</name>
<dbReference type="GO" id="GO:0003677">
    <property type="term" value="F:DNA binding"/>
    <property type="evidence" value="ECO:0007669"/>
    <property type="project" value="UniProtKB-KW"/>
</dbReference>
<dbReference type="Pfam" id="PF00196">
    <property type="entry name" value="GerE"/>
    <property type="match status" value="1"/>
</dbReference>
<sequence length="207" mass="23072">MEQKQNASPARSTLHFIDENSRNRATFAHLGIELGHHVEVYASVAELLARPPRDGTLIVHDDPAQDLARLMNGLAARGIWLPTVAFHKTPEPGRVVVAVKLGVLDYLEIPFDRASLTRSLERLDGEARAYVLARKRMIEARDRLGNLSAREREVLDWLVQGCSNKVIARELDISPRTVEIHRANMLAKLGADHSADAIRIRVEAQVA</sequence>
<keyword evidence="6" id="KW-1185">Reference proteome</keyword>
<evidence type="ECO:0000256" key="1">
    <source>
        <dbReference type="ARBA" id="ARBA00023015"/>
    </source>
</evidence>
<feature type="domain" description="HTH luxR-type" evidence="4">
    <location>
        <begin position="140"/>
        <end position="205"/>
    </location>
</feature>
<dbReference type="PRINTS" id="PR00038">
    <property type="entry name" value="HTHLUXR"/>
</dbReference>
<dbReference type="EMBL" id="WTYW01000001">
    <property type="protein sequence ID" value="MXO85781.1"/>
    <property type="molecule type" value="Genomic_DNA"/>
</dbReference>
<gene>
    <name evidence="5" type="ORF">GRI38_07015</name>
</gene>
<dbReference type="InterPro" id="IPR011006">
    <property type="entry name" value="CheY-like_superfamily"/>
</dbReference>
<dbReference type="Gene3D" id="1.10.10.10">
    <property type="entry name" value="Winged helix-like DNA-binding domain superfamily/Winged helix DNA-binding domain"/>
    <property type="match status" value="1"/>
</dbReference>
<evidence type="ECO:0000256" key="2">
    <source>
        <dbReference type="ARBA" id="ARBA00023125"/>
    </source>
</evidence>
<evidence type="ECO:0000313" key="6">
    <source>
        <dbReference type="Proteomes" id="UP000433104"/>
    </source>
</evidence>
<keyword evidence="2" id="KW-0238">DNA-binding</keyword>
<dbReference type="SMART" id="SM00421">
    <property type="entry name" value="HTH_LUXR"/>
    <property type="match status" value="1"/>
</dbReference>
<dbReference type="InterPro" id="IPR000792">
    <property type="entry name" value="Tscrpt_reg_LuxR_C"/>
</dbReference>
<dbReference type="GO" id="GO:0006355">
    <property type="term" value="P:regulation of DNA-templated transcription"/>
    <property type="evidence" value="ECO:0007669"/>
    <property type="project" value="InterPro"/>
</dbReference>
<accession>A0A844ZB68</accession>
<keyword evidence="3" id="KW-0804">Transcription</keyword>
<comment type="caution">
    <text evidence="5">The sequence shown here is derived from an EMBL/GenBank/DDBJ whole genome shotgun (WGS) entry which is preliminary data.</text>
</comment>
<dbReference type="InterPro" id="IPR016032">
    <property type="entry name" value="Sig_transdc_resp-reg_C-effctor"/>
</dbReference>
<dbReference type="RefSeq" id="WP_160682142.1">
    <property type="nucleotide sequence ID" value="NZ_WTYW01000001.1"/>
</dbReference>
<dbReference type="Gene3D" id="3.40.50.2300">
    <property type="match status" value="1"/>
</dbReference>
<protein>
    <submittedName>
        <fullName evidence="5">Helix-turn-helix transcriptional regulator</fullName>
    </submittedName>
</protein>
<dbReference type="SUPFAM" id="SSF46894">
    <property type="entry name" value="C-terminal effector domain of the bipartite response regulators"/>
    <property type="match status" value="1"/>
</dbReference>
<dbReference type="PROSITE" id="PS00622">
    <property type="entry name" value="HTH_LUXR_1"/>
    <property type="match status" value="1"/>
</dbReference>
<dbReference type="InterPro" id="IPR036388">
    <property type="entry name" value="WH-like_DNA-bd_sf"/>
</dbReference>
<proteinExistence type="predicted"/>
<evidence type="ECO:0000313" key="5">
    <source>
        <dbReference type="EMBL" id="MXO85781.1"/>
    </source>
</evidence>
<organism evidence="5 6">
    <name type="scientific">Parapontixanthobacter aurantiacus</name>
    <dbReference type="NCBI Taxonomy" id="1463599"/>
    <lineage>
        <taxon>Bacteria</taxon>
        <taxon>Pseudomonadati</taxon>
        <taxon>Pseudomonadota</taxon>
        <taxon>Alphaproteobacteria</taxon>
        <taxon>Sphingomonadales</taxon>
        <taxon>Erythrobacteraceae</taxon>
        <taxon>Parapontixanthobacter</taxon>
    </lineage>
</organism>
<dbReference type="SUPFAM" id="SSF52172">
    <property type="entry name" value="CheY-like"/>
    <property type="match status" value="1"/>
</dbReference>
<dbReference type="PANTHER" id="PTHR44688:SF16">
    <property type="entry name" value="DNA-BINDING TRANSCRIPTIONAL ACTIVATOR DEVR_DOSR"/>
    <property type="match status" value="1"/>
</dbReference>
<dbReference type="AlphaFoldDB" id="A0A844ZB68"/>
<keyword evidence="1" id="KW-0805">Transcription regulation</keyword>